<dbReference type="OrthoDB" id="9796595at2"/>
<dbReference type="RefSeq" id="WP_056961540.1">
    <property type="nucleotide sequence ID" value="NZ_AZFQ01000053.1"/>
</dbReference>
<dbReference type="EMBL" id="AZFQ01000053">
    <property type="protein sequence ID" value="KRL97182.1"/>
    <property type="molecule type" value="Genomic_DNA"/>
</dbReference>
<dbReference type="Pfam" id="PF13309">
    <property type="entry name" value="HTH_22"/>
    <property type="match status" value="1"/>
</dbReference>
<dbReference type="PANTHER" id="PTHR35568">
    <property type="entry name" value="TRANSCRIPTIONAL REGULATOR DAUR"/>
    <property type="match status" value="1"/>
</dbReference>
<evidence type="ECO:0000259" key="1">
    <source>
        <dbReference type="Pfam" id="PF08348"/>
    </source>
</evidence>
<dbReference type="GeneID" id="98308983"/>
<keyword evidence="4" id="KW-1185">Reference proteome</keyword>
<accession>A0A0R1UVZ3</accession>
<organism evidence="3 4">
    <name type="scientific">Liquorilactobacillus satsumensis DSM 16230 = JCM 12392</name>
    <dbReference type="NCBI Taxonomy" id="1423801"/>
    <lineage>
        <taxon>Bacteria</taxon>
        <taxon>Bacillati</taxon>
        <taxon>Bacillota</taxon>
        <taxon>Bacilli</taxon>
        <taxon>Lactobacillales</taxon>
        <taxon>Lactobacillaceae</taxon>
        <taxon>Liquorilactobacillus</taxon>
    </lineage>
</organism>
<feature type="domain" description="YheO-like" evidence="1">
    <location>
        <begin position="6"/>
        <end position="116"/>
    </location>
</feature>
<protein>
    <recommendedName>
        <fullName evidence="5">DNA-binding protein</fullName>
    </recommendedName>
</protein>
<reference evidence="3 4" key="1">
    <citation type="journal article" date="2015" name="Genome Announc.">
        <title>Expanding the biotechnology potential of lactobacilli through comparative genomics of 213 strains and associated genera.</title>
        <authorList>
            <person name="Sun Z."/>
            <person name="Harris H.M."/>
            <person name="McCann A."/>
            <person name="Guo C."/>
            <person name="Argimon S."/>
            <person name="Zhang W."/>
            <person name="Yang X."/>
            <person name="Jeffery I.B."/>
            <person name="Cooney J.C."/>
            <person name="Kagawa T.F."/>
            <person name="Liu W."/>
            <person name="Song Y."/>
            <person name="Salvetti E."/>
            <person name="Wrobel A."/>
            <person name="Rasinkangas P."/>
            <person name="Parkhill J."/>
            <person name="Rea M.C."/>
            <person name="O'Sullivan O."/>
            <person name="Ritari J."/>
            <person name="Douillard F.P."/>
            <person name="Paul Ross R."/>
            <person name="Yang R."/>
            <person name="Briner A.E."/>
            <person name="Felis G.E."/>
            <person name="de Vos W.M."/>
            <person name="Barrangou R."/>
            <person name="Klaenhammer T.R."/>
            <person name="Caufield P.W."/>
            <person name="Cui Y."/>
            <person name="Zhang H."/>
            <person name="O'Toole P.W."/>
        </authorList>
    </citation>
    <scope>NUCLEOTIDE SEQUENCE [LARGE SCALE GENOMIC DNA]</scope>
    <source>
        <strain evidence="3 4">DSM 16230</strain>
    </source>
</reference>
<dbReference type="PANTHER" id="PTHR35568:SF1">
    <property type="entry name" value="TRANSCRIPTIONAL REGULATOR DAUR"/>
    <property type="match status" value="1"/>
</dbReference>
<dbReference type="AlphaFoldDB" id="A0A0R1UVZ3"/>
<dbReference type="STRING" id="1423801.FD50_GL001737"/>
<dbReference type="Pfam" id="PF08348">
    <property type="entry name" value="PAS_6"/>
    <property type="match status" value="1"/>
</dbReference>
<dbReference type="InterPro" id="IPR013559">
    <property type="entry name" value="YheO"/>
</dbReference>
<evidence type="ECO:0000259" key="2">
    <source>
        <dbReference type="Pfam" id="PF13309"/>
    </source>
</evidence>
<feature type="domain" description="Transcriptional regulator DauR-like HTH" evidence="2">
    <location>
        <begin position="158"/>
        <end position="216"/>
    </location>
</feature>
<comment type="caution">
    <text evidence="3">The sequence shown here is derived from an EMBL/GenBank/DDBJ whole genome shotgun (WGS) entry which is preliminary data.</text>
</comment>
<name>A0A0R1UVZ3_9LACO</name>
<evidence type="ECO:0000313" key="3">
    <source>
        <dbReference type="EMBL" id="KRL97182.1"/>
    </source>
</evidence>
<evidence type="ECO:0008006" key="5">
    <source>
        <dbReference type="Google" id="ProtNLM"/>
    </source>
</evidence>
<dbReference type="InterPro" id="IPR039446">
    <property type="entry name" value="DauR-like"/>
</dbReference>
<proteinExistence type="predicted"/>
<gene>
    <name evidence="3" type="ORF">FD50_GL001737</name>
</gene>
<sequence>MKLVSSYIPLVDFLAAVLGPHTEIVLQDISQGLGSSVIYIRNGISGRKVGSPATDFLLEVLRGKIYQQKDYITNYRSQTDEGTVLYSSSFFIKDETGALSGMLCINSDKSMYLELEQTLEKSLFQVKKVLHVAEKSNNAEENKLVESLHTTVEEAAKKVIYKYTQHEDLSEISLDKSVKMQIVADLLEQGFFLFKLAIPELSKLFNMSEVSIYKYLQELKSK</sequence>
<evidence type="ECO:0000313" key="4">
    <source>
        <dbReference type="Proteomes" id="UP000051166"/>
    </source>
</evidence>
<dbReference type="InterPro" id="IPR039445">
    <property type="entry name" value="DauR-like_HTH"/>
</dbReference>
<dbReference type="Proteomes" id="UP000051166">
    <property type="component" value="Unassembled WGS sequence"/>
</dbReference>
<dbReference type="PATRIC" id="fig|1423801.4.peg.1776"/>